<name>W7U8L0_9STRA</name>
<keyword evidence="1" id="KW-0732">Signal</keyword>
<evidence type="ECO:0000256" key="1">
    <source>
        <dbReference type="SAM" id="SignalP"/>
    </source>
</evidence>
<accession>W7U8L0</accession>
<dbReference type="Proteomes" id="UP000019335">
    <property type="component" value="Chromosome 3"/>
</dbReference>
<sequence length="94" mass="9950">MTLLSKSLLLVGLALVVRASTRAMQQESPSVPAVVLDLLAAFAVSLAGALLGAGPFRPIHLAQDASLRCKDISSSRPDFAVFSHRGPLLRSRQL</sequence>
<keyword evidence="3" id="KW-1185">Reference proteome</keyword>
<feature type="chain" id="PRO_5004901563" description="Membrane magnesium transporter" evidence="1">
    <location>
        <begin position="20"/>
        <end position="94"/>
    </location>
</feature>
<feature type="signal peptide" evidence="1">
    <location>
        <begin position="1"/>
        <end position="19"/>
    </location>
</feature>
<protein>
    <recommendedName>
        <fullName evidence="4">Membrane magnesium transporter</fullName>
    </recommendedName>
</protein>
<evidence type="ECO:0000313" key="3">
    <source>
        <dbReference type="Proteomes" id="UP000019335"/>
    </source>
</evidence>
<dbReference type="OrthoDB" id="10432004at2759"/>
<dbReference type="AlphaFoldDB" id="W7U8L0"/>
<organism evidence="2 3">
    <name type="scientific">Nannochloropsis gaditana</name>
    <dbReference type="NCBI Taxonomy" id="72520"/>
    <lineage>
        <taxon>Eukaryota</taxon>
        <taxon>Sar</taxon>
        <taxon>Stramenopiles</taxon>
        <taxon>Ochrophyta</taxon>
        <taxon>Eustigmatophyceae</taxon>
        <taxon>Eustigmatales</taxon>
        <taxon>Monodopsidaceae</taxon>
        <taxon>Nannochloropsis</taxon>
    </lineage>
</organism>
<proteinExistence type="predicted"/>
<reference evidence="2 3" key="1">
    <citation type="journal article" date="2014" name="Mol. Plant">
        <title>Chromosome Scale Genome Assembly and Transcriptome Profiling of Nannochloropsis gaditana in Nitrogen Depletion.</title>
        <authorList>
            <person name="Corteggiani Carpinelli E."/>
            <person name="Telatin A."/>
            <person name="Vitulo N."/>
            <person name="Forcato C."/>
            <person name="D'Angelo M."/>
            <person name="Schiavon R."/>
            <person name="Vezzi A."/>
            <person name="Giacometti G.M."/>
            <person name="Morosinotto T."/>
            <person name="Valle G."/>
        </authorList>
    </citation>
    <scope>NUCLEOTIDE SEQUENCE [LARGE SCALE GENOMIC DNA]</scope>
    <source>
        <strain evidence="2 3">B-31</strain>
    </source>
</reference>
<evidence type="ECO:0000313" key="2">
    <source>
        <dbReference type="EMBL" id="EWM29294.1"/>
    </source>
</evidence>
<gene>
    <name evidence="2" type="ORF">Naga_100029g4</name>
</gene>
<comment type="caution">
    <text evidence="2">The sequence shown here is derived from an EMBL/GenBank/DDBJ whole genome shotgun (WGS) entry which is preliminary data.</text>
</comment>
<dbReference type="EMBL" id="AZIL01000174">
    <property type="protein sequence ID" value="EWM29294.1"/>
    <property type="molecule type" value="Genomic_DNA"/>
</dbReference>
<evidence type="ECO:0008006" key="4">
    <source>
        <dbReference type="Google" id="ProtNLM"/>
    </source>
</evidence>